<protein>
    <submittedName>
        <fullName evidence="2">Conjugal transfer protein TraX</fullName>
    </submittedName>
</protein>
<feature type="transmembrane region" description="Helical" evidence="1">
    <location>
        <begin position="126"/>
        <end position="149"/>
    </location>
</feature>
<feature type="transmembrane region" description="Helical" evidence="1">
    <location>
        <begin position="224"/>
        <end position="243"/>
    </location>
</feature>
<dbReference type="Pfam" id="PF05857">
    <property type="entry name" value="TraX"/>
    <property type="match status" value="1"/>
</dbReference>
<accession>A0AAE3AY85</accession>
<keyword evidence="1" id="KW-1133">Transmembrane helix</keyword>
<feature type="transmembrane region" description="Helical" evidence="1">
    <location>
        <begin position="94"/>
        <end position="114"/>
    </location>
</feature>
<keyword evidence="1" id="KW-0472">Membrane</keyword>
<feature type="transmembrane region" description="Helical" evidence="1">
    <location>
        <begin position="41"/>
        <end position="58"/>
    </location>
</feature>
<dbReference type="EMBL" id="JAJEQF010000055">
    <property type="protein sequence ID" value="MCC2169001.1"/>
    <property type="molecule type" value="Genomic_DNA"/>
</dbReference>
<proteinExistence type="predicted"/>
<dbReference type="Proteomes" id="UP001199355">
    <property type="component" value="Unassembled WGS sequence"/>
</dbReference>
<dbReference type="InterPro" id="IPR008875">
    <property type="entry name" value="TraX"/>
</dbReference>
<keyword evidence="3" id="KW-1185">Reference proteome</keyword>
<reference evidence="2 3" key="1">
    <citation type="submission" date="2021-10" db="EMBL/GenBank/DDBJ databases">
        <title>Anaerobic single-cell dispensing facilitates the cultivation of human gut bacteria.</title>
        <authorList>
            <person name="Afrizal A."/>
        </authorList>
    </citation>
    <scope>NUCLEOTIDE SEQUENCE [LARGE SCALE GENOMIC DNA]</scope>
    <source>
        <strain evidence="2 3">CLA-AA-H244</strain>
    </source>
</reference>
<evidence type="ECO:0000313" key="2">
    <source>
        <dbReference type="EMBL" id="MCC2169001.1"/>
    </source>
</evidence>
<comment type="caution">
    <text evidence="2">The sequence shown here is derived from an EMBL/GenBank/DDBJ whole genome shotgun (WGS) entry which is preliminary data.</text>
</comment>
<sequence length="249" mass="28054">MQEIKSRGLTRDAIKMIAMLTMFFNHFSHVFLTAGTYPAEFLKGIGYFTAPVMCYFLVEGFYKTSSRRAYAKRLFVFALVSQVPYFLAFNREAAVLNMMFSLLFSFLILCVFHGEAFRRGKGQLQIAGLFFLSVFSDWSALAPAFTLLFDRAGQERKKLQKTFLFVTAVVGINEAASVAQTEGVLGFPEGAVRVLFSMTGPALAGLCILYGYNGERAKKGRQVLKWFFYGFYPLHLLLLWLAARAMGTM</sequence>
<evidence type="ECO:0000313" key="3">
    <source>
        <dbReference type="Proteomes" id="UP001199355"/>
    </source>
</evidence>
<keyword evidence="1" id="KW-0812">Transmembrane</keyword>
<feature type="transmembrane region" description="Helical" evidence="1">
    <location>
        <begin position="12"/>
        <end position="35"/>
    </location>
</feature>
<evidence type="ECO:0000256" key="1">
    <source>
        <dbReference type="SAM" id="Phobius"/>
    </source>
</evidence>
<feature type="transmembrane region" description="Helical" evidence="1">
    <location>
        <begin position="194"/>
        <end position="212"/>
    </location>
</feature>
<dbReference type="RefSeq" id="WP_308729045.1">
    <property type="nucleotide sequence ID" value="NZ_JAJEQF010000055.1"/>
</dbReference>
<gene>
    <name evidence="2" type="ORF">LKD45_15115</name>
</gene>
<dbReference type="AlphaFoldDB" id="A0AAE3AY85"/>
<organism evidence="2 3">
    <name type="scientific">Gallintestinimicrobium propionicum</name>
    <dbReference type="NCBI Taxonomy" id="2981770"/>
    <lineage>
        <taxon>Bacteria</taxon>
        <taxon>Bacillati</taxon>
        <taxon>Bacillota</taxon>
        <taxon>Clostridia</taxon>
        <taxon>Lachnospirales</taxon>
        <taxon>Lachnospiraceae</taxon>
        <taxon>Gallintestinimicrobium</taxon>
    </lineage>
</organism>
<name>A0AAE3AY85_9FIRM</name>